<dbReference type="RefSeq" id="WP_136914216.1">
    <property type="nucleotide sequence ID" value="NZ_CP039371.1"/>
</dbReference>
<dbReference type="Proteomes" id="UP000298551">
    <property type="component" value="Chromosome"/>
</dbReference>
<sequence length="288" mass="32478">MKTLKIYNYEILNFESDPILYTSAGLTKITNKQMSNVLKRIKGSSPEHLQQDELEQILKNEKLEPNTAIDFLKSICVIGEEIQRPHFNDTTIYTDLNIPESHREFLTNKYDGKLKISPVLPREPIATAHPTLTIFAYMKISPEALREAYTKILDNNPENGASIGFVSGNDFHLTEVHIPAIGNPCAYCTLDRIAYYETIRGSNHHWSKVWSFCRSAKLDLPKADIDELQCLLILGAIISFTNKLTKPAKRLSTQDQVLASRTLNLANGALTEDSSVHWPFCKCLGAKI</sequence>
<gene>
    <name evidence="1" type="ORF">E6B08_12105</name>
</gene>
<dbReference type="AlphaFoldDB" id="A0A4D6XGR9"/>
<dbReference type="OrthoDB" id="7010036at2"/>
<accession>A0A4D6XGR9</accession>
<name>A0A4D6XGR9_PSEPU</name>
<dbReference type="NCBIfam" id="TIGR04424">
    <property type="entry name" value="metallo_McbB"/>
    <property type="match status" value="1"/>
</dbReference>
<reference evidence="2" key="1">
    <citation type="submission" date="2019-04" db="EMBL/GenBank/DDBJ databases">
        <title>Genome sequence of Pseudomonas putida 1290, an auxin catabolizing strain.</title>
        <authorList>
            <person name="Laird T.S."/>
            <person name="Leveau J.H.J."/>
        </authorList>
    </citation>
    <scope>NUCLEOTIDE SEQUENCE [LARGE SCALE GENOMIC DNA]</scope>
    <source>
        <strain evidence="2">1290</strain>
    </source>
</reference>
<organism evidence="1 2">
    <name type="scientific">Pseudomonas putida</name>
    <name type="common">Arthrobacter siderocapsulatus</name>
    <dbReference type="NCBI Taxonomy" id="303"/>
    <lineage>
        <taxon>Bacteria</taxon>
        <taxon>Pseudomonadati</taxon>
        <taxon>Pseudomonadota</taxon>
        <taxon>Gammaproteobacteria</taxon>
        <taxon>Pseudomonadales</taxon>
        <taxon>Pseudomonadaceae</taxon>
        <taxon>Pseudomonas</taxon>
    </lineage>
</organism>
<evidence type="ECO:0000313" key="1">
    <source>
        <dbReference type="EMBL" id="QCI12055.1"/>
    </source>
</evidence>
<protein>
    <submittedName>
        <fullName evidence="1">McbB family protein</fullName>
    </submittedName>
</protein>
<dbReference type="EMBL" id="CP039371">
    <property type="protein sequence ID" value="QCI12055.1"/>
    <property type="molecule type" value="Genomic_DNA"/>
</dbReference>
<dbReference type="InterPro" id="IPR030956">
    <property type="entry name" value="McbB"/>
</dbReference>
<proteinExistence type="predicted"/>
<evidence type="ECO:0000313" key="2">
    <source>
        <dbReference type="Proteomes" id="UP000298551"/>
    </source>
</evidence>